<dbReference type="AlphaFoldDB" id="A0A2K3PFY0"/>
<reference evidence="1 2" key="2">
    <citation type="journal article" date="2017" name="Front. Plant Sci.">
        <title>Gene Classification and Mining of Molecular Markers Useful in Red Clover (Trifolium pratense) Breeding.</title>
        <authorList>
            <person name="Istvanek J."/>
            <person name="Dluhosova J."/>
            <person name="Dluhos P."/>
            <person name="Patkova L."/>
            <person name="Nedelnik J."/>
            <person name="Repkova J."/>
        </authorList>
    </citation>
    <scope>NUCLEOTIDE SEQUENCE [LARGE SCALE GENOMIC DNA]</scope>
    <source>
        <strain evidence="2">cv. Tatra</strain>
        <tissue evidence="1">Young leaves</tissue>
    </source>
</reference>
<protein>
    <submittedName>
        <fullName evidence="1">Uncharacterized protein</fullName>
    </submittedName>
</protein>
<gene>
    <name evidence="1" type="ORF">L195_g010873</name>
</gene>
<organism evidence="1 2">
    <name type="scientific">Trifolium pratense</name>
    <name type="common">Red clover</name>
    <dbReference type="NCBI Taxonomy" id="57577"/>
    <lineage>
        <taxon>Eukaryota</taxon>
        <taxon>Viridiplantae</taxon>
        <taxon>Streptophyta</taxon>
        <taxon>Embryophyta</taxon>
        <taxon>Tracheophyta</taxon>
        <taxon>Spermatophyta</taxon>
        <taxon>Magnoliopsida</taxon>
        <taxon>eudicotyledons</taxon>
        <taxon>Gunneridae</taxon>
        <taxon>Pentapetalae</taxon>
        <taxon>rosids</taxon>
        <taxon>fabids</taxon>
        <taxon>Fabales</taxon>
        <taxon>Fabaceae</taxon>
        <taxon>Papilionoideae</taxon>
        <taxon>50 kb inversion clade</taxon>
        <taxon>NPAAA clade</taxon>
        <taxon>Hologalegina</taxon>
        <taxon>IRL clade</taxon>
        <taxon>Trifolieae</taxon>
        <taxon>Trifolium</taxon>
    </lineage>
</organism>
<sequence length="65" mass="7312">MRRFLAHHAQKLGSDMQFAHHAQDTSAPCAETEFESAICASCAGFWRIMRSLQTCSQSTLTFVDF</sequence>
<comment type="caution">
    <text evidence="1">The sequence shown here is derived from an EMBL/GenBank/DDBJ whole genome shotgun (WGS) entry which is preliminary data.</text>
</comment>
<proteinExistence type="predicted"/>
<evidence type="ECO:0000313" key="1">
    <source>
        <dbReference type="EMBL" id="PNY14198.1"/>
    </source>
</evidence>
<dbReference type="EMBL" id="ASHM01006662">
    <property type="protein sequence ID" value="PNY14198.1"/>
    <property type="molecule type" value="Genomic_DNA"/>
</dbReference>
<accession>A0A2K3PFY0</accession>
<evidence type="ECO:0000313" key="2">
    <source>
        <dbReference type="Proteomes" id="UP000236291"/>
    </source>
</evidence>
<name>A0A2K3PFY0_TRIPR</name>
<reference evidence="1 2" key="1">
    <citation type="journal article" date="2014" name="Am. J. Bot.">
        <title>Genome assembly and annotation for red clover (Trifolium pratense; Fabaceae).</title>
        <authorList>
            <person name="Istvanek J."/>
            <person name="Jaros M."/>
            <person name="Krenek A."/>
            <person name="Repkova J."/>
        </authorList>
    </citation>
    <scope>NUCLEOTIDE SEQUENCE [LARGE SCALE GENOMIC DNA]</scope>
    <source>
        <strain evidence="2">cv. Tatra</strain>
        <tissue evidence="1">Young leaves</tissue>
    </source>
</reference>
<dbReference type="Proteomes" id="UP000236291">
    <property type="component" value="Unassembled WGS sequence"/>
</dbReference>